<dbReference type="EMBL" id="JBFMKM010000016">
    <property type="protein sequence ID" value="KAL1297337.1"/>
    <property type="molecule type" value="Genomic_DNA"/>
</dbReference>
<feature type="region of interest" description="Disordered" evidence="1">
    <location>
        <begin position="222"/>
        <end position="296"/>
    </location>
</feature>
<feature type="region of interest" description="Disordered" evidence="1">
    <location>
        <begin position="159"/>
        <end position="180"/>
    </location>
</feature>
<proteinExistence type="predicted"/>
<feature type="compositionally biased region" description="Basic and acidic residues" evidence="1">
    <location>
        <begin position="278"/>
        <end position="296"/>
    </location>
</feature>
<comment type="caution">
    <text evidence="2">The sequence shown here is derived from an EMBL/GenBank/DDBJ whole genome shotgun (WGS) entry which is preliminary data.</text>
</comment>
<evidence type="ECO:0008006" key="4">
    <source>
        <dbReference type="Google" id="ProtNLM"/>
    </source>
</evidence>
<gene>
    <name evidence="2" type="ORF">AAFC00_004883</name>
</gene>
<accession>A0ABR3P4B4</accession>
<protein>
    <recommendedName>
        <fullName evidence="4">WW domain-binding protein</fullName>
    </recommendedName>
</protein>
<dbReference type="InterPro" id="IPR044852">
    <property type="entry name" value="WBP2-like"/>
</dbReference>
<evidence type="ECO:0000313" key="2">
    <source>
        <dbReference type="EMBL" id="KAL1297337.1"/>
    </source>
</evidence>
<reference evidence="2 3" key="1">
    <citation type="submission" date="2024-07" db="EMBL/GenBank/DDBJ databases">
        <title>Draft sequence of the Neodothiora populina.</title>
        <authorList>
            <person name="Drown D.D."/>
            <person name="Schuette U.S."/>
            <person name="Buechlein A.B."/>
            <person name="Rusch D.R."/>
            <person name="Winton L.W."/>
            <person name="Adams G.A."/>
        </authorList>
    </citation>
    <scope>NUCLEOTIDE SEQUENCE [LARGE SCALE GENOMIC DNA]</scope>
    <source>
        <strain evidence="2 3">CPC 39397</strain>
    </source>
</reference>
<evidence type="ECO:0000313" key="3">
    <source>
        <dbReference type="Proteomes" id="UP001562354"/>
    </source>
</evidence>
<dbReference type="RefSeq" id="XP_069197019.1">
    <property type="nucleotide sequence ID" value="XM_069344594.1"/>
</dbReference>
<dbReference type="CDD" id="cd13214">
    <property type="entry name" value="PH-GRAM_WBP2"/>
    <property type="match status" value="1"/>
</dbReference>
<dbReference type="Proteomes" id="UP001562354">
    <property type="component" value="Unassembled WGS sequence"/>
</dbReference>
<dbReference type="PANTHER" id="PTHR31606">
    <property type="entry name" value="WW DOMAIN BINDING PROTEIN 2, ISOFORM E"/>
    <property type="match status" value="1"/>
</dbReference>
<evidence type="ECO:0000256" key="1">
    <source>
        <dbReference type="SAM" id="MobiDB-lite"/>
    </source>
</evidence>
<keyword evidence="3" id="KW-1185">Reference proteome</keyword>
<organism evidence="2 3">
    <name type="scientific">Neodothiora populina</name>
    <dbReference type="NCBI Taxonomy" id="2781224"/>
    <lineage>
        <taxon>Eukaryota</taxon>
        <taxon>Fungi</taxon>
        <taxon>Dikarya</taxon>
        <taxon>Ascomycota</taxon>
        <taxon>Pezizomycotina</taxon>
        <taxon>Dothideomycetes</taxon>
        <taxon>Dothideomycetidae</taxon>
        <taxon>Dothideales</taxon>
        <taxon>Dothioraceae</taxon>
        <taxon>Neodothiora</taxon>
    </lineage>
</organism>
<dbReference type="PANTHER" id="PTHR31606:SF1">
    <property type="entry name" value="WW DOMAIN BINDING PROTEIN 2, ISOFORM E"/>
    <property type="match status" value="1"/>
</dbReference>
<dbReference type="SUPFAM" id="SSF50729">
    <property type="entry name" value="PH domain-like"/>
    <property type="match status" value="1"/>
</dbReference>
<name>A0ABR3P4B4_9PEZI</name>
<dbReference type="GeneID" id="95978583"/>
<feature type="compositionally biased region" description="Gly residues" evidence="1">
    <location>
        <begin position="163"/>
        <end position="180"/>
    </location>
</feature>
<feature type="compositionally biased region" description="Low complexity" evidence="1">
    <location>
        <begin position="245"/>
        <end position="265"/>
    </location>
</feature>
<sequence>MSINWVMLTTTHPPRFTPLPNESTLYTSPPRTTLSLASIAKFPSQQPFSLSCSQGTLYLTNRRLIYLPATPSKDFQSFAAPILNTHDSHVVAPWIGPNVWTALIQPVQGGGIPIPSSSQSASAAAIECKITFKEGGAYDFHGRYERVKERLRQAVEVARESGHFGGGQSGDGSEIGRGRGGGSLAGVDVAGVHLDDLPRYEEAAAPAAPGVSVLPPQGLAVAPQQEVQTQPPPTKSSQDSAGAETSAQTRTTATTTATQDRQSTSFNPLAEPPPGYEEVQRETVQDELERRMNGRT</sequence>